<dbReference type="PANTHER" id="PTHR46268">
    <property type="entry name" value="STRESS RESPONSE PROTEIN NHAX"/>
    <property type="match status" value="1"/>
</dbReference>
<comment type="caution">
    <text evidence="3">The sequence shown here is derived from an EMBL/GenBank/DDBJ whole genome shotgun (WGS) entry which is preliminary data.</text>
</comment>
<feature type="domain" description="UspA" evidence="2">
    <location>
        <begin position="16"/>
        <end position="156"/>
    </location>
</feature>
<comment type="similarity">
    <text evidence="1">Belongs to the universal stress protein A family.</text>
</comment>
<gene>
    <name evidence="3" type="ORF">B9Z37_07620</name>
</gene>
<dbReference type="InterPro" id="IPR014729">
    <property type="entry name" value="Rossmann-like_a/b/a_fold"/>
</dbReference>
<reference evidence="3 4" key="1">
    <citation type="submission" date="2017-04" db="EMBL/GenBank/DDBJ databases">
        <title>Unexpected and diverse lifestyles within the genus Limnohabitans.</title>
        <authorList>
            <person name="Kasalicky V."/>
            <person name="Mehrshad M."/>
            <person name="Andrei S.-A."/>
            <person name="Salcher M."/>
            <person name="Kratochvilova H."/>
            <person name="Simek K."/>
            <person name="Ghai R."/>
        </authorList>
    </citation>
    <scope>NUCLEOTIDE SEQUENCE [LARGE SCALE GENOMIC DNA]</scope>
    <source>
        <strain evidence="3 4">II-B4</strain>
    </source>
</reference>
<dbReference type="CDD" id="cd00293">
    <property type="entry name" value="USP-like"/>
    <property type="match status" value="1"/>
</dbReference>
<name>A0A315EFL8_9BURK</name>
<dbReference type="InterPro" id="IPR006015">
    <property type="entry name" value="Universal_stress_UspA"/>
</dbReference>
<organism evidence="3 4">
    <name type="scientific">Limnohabitans parvus II-B4</name>
    <dbReference type="NCBI Taxonomy" id="1293052"/>
    <lineage>
        <taxon>Bacteria</taxon>
        <taxon>Pseudomonadati</taxon>
        <taxon>Pseudomonadota</taxon>
        <taxon>Betaproteobacteria</taxon>
        <taxon>Burkholderiales</taxon>
        <taxon>Comamonadaceae</taxon>
        <taxon>Limnohabitans</taxon>
    </lineage>
</organism>
<protein>
    <submittedName>
        <fullName evidence="3">Universal stress protein UspA</fullName>
    </submittedName>
</protein>
<dbReference type="PANTHER" id="PTHR46268:SF15">
    <property type="entry name" value="UNIVERSAL STRESS PROTEIN HP_0031"/>
    <property type="match status" value="1"/>
</dbReference>
<dbReference type="InterPro" id="IPR006016">
    <property type="entry name" value="UspA"/>
</dbReference>
<dbReference type="AlphaFoldDB" id="A0A315EFL8"/>
<proteinExistence type="inferred from homology"/>
<dbReference type="EMBL" id="NESN01000002">
    <property type="protein sequence ID" value="PUE54624.1"/>
    <property type="molecule type" value="Genomic_DNA"/>
</dbReference>
<accession>A0A315EFL8</accession>
<dbReference type="Gene3D" id="3.40.50.620">
    <property type="entry name" value="HUPs"/>
    <property type="match status" value="1"/>
</dbReference>
<keyword evidence="4" id="KW-1185">Reference proteome</keyword>
<evidence type="ECO:0000259" key="2">
    <source>
        <dbReference type="Pfam" id="PF00582"/>
    </source>
</evidence>
<evidence type="ECO:0000256" key="1">
    <source>
        <dbReference type="ARBA" id="ARBA00008791"/>
    </source>
</evidence>
<evidence type="ECO:0000313" key="3">
    <source>
        <dbReference type="EMBL" id="PUE54624.1"/>
    </source>
</evidence>
<dbReference type="SUPFAM" id="SSF52402">
    <property type="entry name" value="Adenine nucleotide alpha hydrolases-like"/>
    <property type="match status" value="1"/>
</dbReference>
<dbReference type="OrthoDB" id="5295044at2"/>
<dbReference type="Pfam" id="PF00582">
    <property type="entry name" value="Usp"/>
    <property type="match status" value="1"/>
</dbReference>
<dbReference type="Proteomes" id="UP000250790">
    <property type="component" value="Unassembled WGS sequence"/>
</dbReference>
<dbReference type="PRINTS" id="PR01438">
    <property type="entry name" value="UNVRSLSTRESS"/>
</dbReference>
<sequence>MGLGSHSIVETTMSLFKKILVPIDGSNTSNKALDYALKLAQADNAEVRLIYCIDELSLLSSHEYSGEMVQLARENGHTILQGGMALASAAKVKADTRLVDRIGQRLGESVADAAGDWGADLIVLGTHGRRGIGRVLLGSGAEQVMRMSPVPVLMVRGFD</sequence>
<evidence type="ECO:0000313" key="4">
    <source>
        <dbReference type="Proteomes" id="UP000250790"/>
    </source>
</evidence>